<accession>A0A0G0RFJ0</accession>
<dbReference type="AlphaFoldDB" id="A0A0G0RFJ0"/>
<sequence>MKSLVRRRFFRPVEGVIGPLGLGSQGVETRAVEGAVGNETSPSGIDSSANVILEQPQGGSPERQ</sequence>
<comment type="caution">
    <text evidence="2">The sequence shown here is derived from an EMBL/GenBank/DDBJ whole genome shotgun (WGS) entry which is preliminary data.</text>
</comment>
<protein>
    <submittedName>
        <fullName evidence="2">Uncharacterized protein</fullName>
    </submittedName>
</protein>
<name>A0A0G0RFJ0_9BACT</name>
<dbReference type="EMBL" id="LBYI01000002">
    <property type="protein sequence ID" value="KKR51193.1"/>
    <property type="molecule type" value="Genomic_DNA"/>
</dbReference>
<gene>
    <name evidence="2" type="ORF">UT84_C0002G0054</name>
</gene>
<feature type="compositionally biased region" description="Polar residues" evidence="1">
    <location>
        <begin position="38"/>
        <end position="50"/>
    </location>
</feature>
<evidence type="ECO:0000313" key="2">
    <source>
        <dbReference type="EMBL" id="KKR51193.1"/>
    </source>
</evidence>
<reference evidence="2 3" key="1">
    <citation type="journal article" date="2015" name="Nature">
        <title>rRNA introns, odd ribosomes, and small enigmatic genomes across a large radiation of phyla.</title>
        <authorList>
            <person name="Brown C.T."/>
            <person name="Hug L.A."/>
            <person name="Thomas B.C."/>
            <person name="Sharon I."/>
            <person name="Castelle C.J."/>
            <person name="Singh A."/>
            <person name="Wilkins M.J."/>
            <person name="Williams K.H."/>
            <person name="Banfield J.F."/>
        </authorList>
    </citation>
    <scope>NUCLEOTIDE SEQUENCE [LARGE SCALE GENOMIC DNA]</scope>
</reference>
<organism evidence="2 3">
    <name type="scientific">Candidatus Curtissbacteria bacterium GW2011_GWA1_40_16</name>
    <dbReference type="NCBI Taxonomy" id="1618405"/>
    <lineage>
        <taxon>Bacteria</taxon>
        <taxon>Candidatus Curtissiibacteriota</taxon>
    </lineage>
</organism>
<proteinExistence type="predicted"/>
<evidence type="ECO:0000256" key="1">
    <source>
        <dbReference type="SAM" id="MobiDB-lite"/>
    </source>
</evidence>
<evidence type="ECO:0000313" key="3">
    <source>
        <dbReference type="Proteomes" id="UP000034531"/>
    </source>
</evidence>
<dbReference type="Proteomes" id="UP000034531">
    <property type="component" value="Unassembled WGS sequence"/>
</dbReference>
<feature type="region of interest" description="Disordered" evidence="1">
    <location>
        <begin position="36"/>
        <end position="64"/>
    </location>
</feature>